<dbReference type="GO" id="GO:0050660">
    <property type="term" value="F:flavin adenine dinucleotide binding"/>
    <property type="evidence" value="ECO:0007669"/>
    <property type="project" value="TreeGrafter"/>
</dbReference>
<dbReference type="InterPro" id="IPR050982">
    <property type="entry name" value="Auxin_biosynth/cation_transpt"/>
</dbReference>
<evidence type="ECO:0000256" key="1">
    <source>
        <dbReference type="ARBA" id="ARBA00023002"/>
    </source>
</evidence>
<dbReference type="PANTHER" id="PTHR43539">
    <property type="entry name" value="FLAVIN-BINDING MONOOXYGENASE-LIKE PROTEIN (AFU_ORTHOLOGUE AFUA_4G09220)"/>
    <property type="match status" value="1"/>
</dbReference>
<gene>
    <name evidence="2" type="ORF">PMA3_09415</name>
</gene>
<keyword evidence="1" id="KW-0560">Oxidoreductase</keyword>
<sequence>MENNHLPIAIIGAGPVGLAAAAHLLARGLTPLILEAGPEAGSGIEEWAHVKMFSPWEFNVDKEAAKLLLADGWTPPPENEYPTGRELLDRFVRPLADLEQIKRRLQLNTRVLAVTRAGQDVMKTQGRSAAPFLLRVAGPTGKQDVLASAVIDASGTYLTPNWMGAHGIPALGEIEHAAHIAYGIPEVLGRARNRYANKRVLVVGGGHSAFNALQELVRLIQEAPQTKVLWAIRGNSLERILGGGANDQLEERGKLGLKIRQLLDDGVIELFKNVAIDQVAGNGQGLVVKAGEQILPPVDEIIVATGFRPDMSLLTELRVALDPATQSAVLLAPMIDPNEHSCGTVRPHGAVELAHPEEGLFIVGMKSYGRAPTFLLMTGYEQVRSVVAALAGDWDAAKRVELILPETGICNSDFDEVDDRLKASASQTSCCGTGEIILEAAPRTSPGCCKG</sequence>
<evidence type="ECO:0000313" key="3">
    <source>
        <dbReference type="Proteomes" id="UP000078354"/>
    </source>
</evidence>
<dbReference type="Pfam" id="PF13738">
    <property type="entry name" value="Pyr_redox_3"/>
    <property type="match status" value="1"/>
</dbReference>
<dbReference type="RefSeq" id="WP_064676888.1">
    <property type="nucleotide sequence ID" value="NZ_CP014870.1"/>
</dbReference>
<dbReference type="OrthoDB" id="9773233at2"/>
<evidence type="ECO:0000313" key="2">
    <source>
        <dbReference type="EMBL" id="ANJ55352.1"/>
    </source>
</evidence>
<dbReference type="GO" id="GO:0004497">
    <property type="term" value="F:monooxygenase activity"/>
    <property type="evidence" value="ECO:0007669"/>
    <property type="project" value="TreeGrafter"/>
</dbReference>
<dbReference type="KEGG" id="psil:PMA3_09415"/>
<dbReference type="PANTHER" id="PTHR43539:SF78">
    <property type="entry name" value="FLAVIN-CONTAINING MONOOXYGENASE"/>
    <property type="match status" value="1"/>
</dbReference>
<dbReference type="EMBL" id="CP014870">
    <property type="protein sequence ID" value="ANJ55352.1"/>
    <property type="molecule type" value="Genomic_DNA"/>
</dbReference>
<dbReference type="PRINTS" id="PR00368">
    <property type="entry name" value="FADPNR"/>
</dbReference>
<dbReference type="SUPFAM" id="SSF51905">
    <property type="entry name" value="FAD/NAD(P)-binding domain"/>
    <property type="match status" value="1"/>
</dbReference>
<dbReference type="PRINTS" id="PR00411">
    <property type="entry name" value="PNDRDTASEI"/>
</dbReference>
<accession>A0A191YR57</accession>
<dbReference type="InterPro" id="IPR036188">
    <property type="entry name" value="FAD/NAD-bd_sf"/>
</dbReference>
<reference evidence="2 3" key="1">
    <citation type="journal article" date="2018" name="Syst. Appl. Microbiol.">
        <title>Pseudomonas silesiensis sp. nov. strain A3T isolated from a biological pesticide sewage treatment plant and analysis of the complete genome sequence.</title>
        <authorList>
            <person name="Kaminski M.A."/>
            <person name="Furmanczyk E.M."/>
            <person name="Sobczak A."/>
            <person name="Dziembowski A."/>
            <person name="Lipinski L."/>
        </authorList>
    </citation>
    <scope>NUCLEOTIDE SEQUENCE [LARGE SCALE GENOMIC DNA]</scope>
    <source>
        <strain evidence="2 3">A3</strain>
    </source>
</reference>
<protein>
    <submittedName>
        <fullName evidence="2">Flavoprotein</fullName>
    </submittedName>
</protein>
<dbReference type="STRING" id="1853130.PMA3_09415"/>
<dbReference type="AlphaFoldDB" id="A0A191YR57"/>
<dbReference type="Gene3D" id="3.50.50.60">
    <property type="entry name" value="FAD/NAD(P)-binding domain"/>
    <property type="match status" value="1"/>
</dbReference>
<proteinExistence type="predicted"/>
<organism evidence="2 3">
    <name type="scientific">Pseudomonas silesiensis</name>
    <dbReference type="NCBI Taxonomy" id="1853130"/>
    <lineage>
        <taxon>Bacteria</taxon>
        <taxon>Pseudomonadati</taxon>
        <taxon>Pseudomonadota</taxon>
        <taxon>Gammaproteobacteria</taxon>
        <taxon>Pseudomonadales</taxon>
        <taxon>Pseudomonadaceae</taxon>
        <taxon>Pseudomonas</taxon>
    </lineage>
</organism>
<dbReference type="Proteomes" id="UP000078354">
    <property type="component" value="Chromosome"/>
</dbReference>
<keyword evidence="3" id="KW-1185">Reference proteome</keyword>
<name>A0A191YR57_9PSED</name>